<evidence type="ECO:0000256" key="1">
    <source>
        <dbReference type="SAM" id="MobiDB-lite"/>
    </source>
</evidence>
<evidence type="ECO:0000313" key="2">
    <source>
        <dbReference type="EMBL" id="JAH04448.1"/>
    </source>
</evidence>
<protein>
    <submittedName>
        <fullName evidence="2">Uncharacterized protein</fullName>
    </submittedName>
</protein>
<organism evidence="2">
    <name type="scientific">Anguilla anguilla</name>
    <name type="common">European freshwater eel</name>
    <name type="synonym">Muraena anguilla</name>
    <dbReference type="NCBI Taxonomy" id="7936"/>
    <lineage>
        <taxon>Eukaryota</taxon>
        <taxon>Metazoa</taxon>
        <taxon>Chordata</taxon>
        <taxon>Craniata</taxon>
        <taxon>Vertebrata</taxon>
        <taxon>Euteleostomi</taxon>
        <taxon>Actinopterygii</taxon>
        <taxon>Neopterygii</taxon>
        <taxon>Teleostei</taxon>
        <taxon>Anguilliformes</taxon>
        <taxon>Anguillidae</taxon>
        <taxon>Anguilla</taxon>
    </lineage>
</organism>
<reference evidence="2" key="1">
    <citation type="submission" date="2014-11" db="EMBL/GenBank/DDBJ databases">
        <authorList>
            <person name="Amaro Gonzalez C."/>
        </authorList>
    </citation>
    <scope>NUCLEOTIDE SEQUENCE</scope>
</reference>
<dbReference type="EMBL" id="GBXM01104129">
    <property type="protein sequence ID" value="JAH04448.1"/>
    <property type="molecule type" value="Transcribed_RNA"/>
</dbReference>
<accession>A0A0E9PKU5</accession>
<proteinExistence type="predicted"/>
<sequence length="22" mass="2491">MKNGLAFLTMTEGQTGLPRRRL</sequence>
<name>A0A0E9PKU5_ANGAN</name>
<feature type="region of interest" description="Disordered" evidence="1">
    <location>
        <begin position="1"/>
        <end position="22"/>
    </location>
</feature>
<dbReference type="AlphaFoldDB" id="A0A0E9PKU5"/>
<reference evidence="2" key="2">
    <citation type="journal article" date="2015" name="Fish Shellfish Immunol.">
        <title>Early steps in the European eel (Anguilla anguilla)-Vibrio vulnificus interaction in the gills: Role of the RtxA13 toxin.</title>
        <authorList>
            <person name="Callol A."/>
            <person name="Pajuelo D."/>
            <person name="Ebbesson L."/>
            <person name="Teles M."/>
            <person name="MacKenzie S."/>
            <person name="Amaro C."/>
        </authorList>
    </citation>
    <scope>NUCLEOTIDE SEQUENCE</scope>
</reference>